<name>A0AAN9RED6_CANGL</name>
<gene>
    <name evidence="1" type="ORF">VNO77_05689</name>
</gene>
<comment type="caution">
    <text evidence="1">The sequence shown here is derived from an EMBL/GenBank/DDBJ whole genome shotgun (WGS) entry which is preliminary data.</text>
</comment>
<dbReference type="AlphaFoldDB" id="A0AAN9RED6"/>
<keyword evidence="2" id="KW-1185">Reference proteome</keyword>
<dbReference type="EMBL" id="JAYMYQ010000001">
    <property type="protein sequence ID" value="KAK7363543.1"/>
    <property type="molecule type" value="Genomic_DNA"/>
</dbReference>
<evidence type="ECO:0000313" key="2">
    <source>
        <dbReference type="Proteomes" id="UP001367508"/>
    </source>
</evidence>
<evidence type="ECO:0000313" key="1">
    <source>
        <dbReference type="EMBL" id="KAK7363543.1"/>
    </source>
</evidence>
<sequence>MVASRSYIYVCWDGCRFVEFIFVSFLHDCDVGAPIKFPMPIIFRMKCPSRPFSATIKMAVIRFAIELAMSNRIVHAGKCDRDVSSSSELYN</sequence>
<reference evidence="1 2" key="1">
    <citation type="submission" date="2024-01" db="EMBL/GenBank/DDBJ databases">
        <title>The genomes of 5 underutilized Papilionoideae crops provide insights into root nodulation and disease resistanc.</title>
        <authorList>
            <person name="Jiang F."/>
        </authorList>
    </citation>
    <scope>NUCLEOTIDE SEQUENCE [LARGE SCALE GENOMIC DNA]</scope>
    <source>
        <strain evidence="1">LVBAO_FW01</strain>
        <tissue evidence="1">Leaves</tissue>
    </source>
</reference>
<dbReference type="Proteomes" id="UP001367508">
    <property type="component" value="Unassembled WGS sequence"/>
</dbReference>
<proteinExistence type="predicted"/>
<protein>
    <submittedName>
        <fullName evidence="1">Uncharacterized protein</fullName>
    </submittedName>
</protein>
<organism evidence="1 2">
    <name type="scientific">Canavalia gladiata</name>
    <name type="common">Sword bean</name>
    <name type="synonym">Dolichos gladiatus</name>
    <dbReference type="NCBI Taxonomy" id="3824"/>
    <lineage>
        <taxon>Eukaryota</taxon>
        <taxon>Viridiplantae</taxon>
        <taxon>Streptophyta</taxon>
        <taxon>Embryophyta</taxon>
        <taxon>Tracheophyta</taxon>
        <taxon>Spermatophyta</taxon>
        <taxon>Magnoliopsida</taxon>
        <taxon>eudicotyledons</taxon>
        <taxon>Gunneridae</taxon>
        <taxon>Pentapetalae</taxon>
        <taxon>rosids</taxon>
        <taxon>fabids</taxon>
        <taxon>Fabales</taxon>
        <taxon>Fabaceae</taxon>
        <taxon>Papilionoideae</taxon>
        <taxon>50 kb inversion clade</taxon>
        <taxon>NPAAA clade</taxon>
        <taxon>indigoferoid/millettioid clade</taxon>
        <taxon>Phaseoleae</taxon>
        <taxon>Canavalia</taxon>
    </lineage>
</organism>
<accession>A0AAN9RED6</accession>